<name>A0AAN8WTY9_HALRR</name>
<dbReference type="InterPro" id="IPR004853">
    <property type="entry name" value="Sugar_P_trans_dom"/>
</dbReference>
<dbReference type="InterPro" id="IPR050186">
    <property type="entry name" value="TPT_transporter"/>
</dbReference>
<keyword evidence="4 5" id="KW-0472">Membrane</keyword>
<feature type="transmembrane region" description="Helical" evidence="5">
    <location>
        <begin position="132"/>
        <end position="150"/>
    </location>
</feature>
<dbReference type="SUPFAM" id="SSF103481">
    <property type="entry name" value="Multidrug resistance efflux transporter EmrE"/>
    <property type="match status" value="2"/>
</dbReference>
<dbReference type="Proteomes" id="UP001381693">
    <property type="component" value="Unassembled WGS sequence"/>
</dbReference>
<evidence type="ECO:0000313" key="7">
    <source>
        <dbReference type="EMBL" id="KAK7067364.1"/>
    </source>
</evidence>
<dbReference type="Pfam" id="PF03151">
    <property type="entry name" value="TPT"/>
    <property type="match status" value="1"/>
</dbReference>
<feature type="transmembrane region" description="Helical" evidence="5">
    <location>
        <begin position="38"/>
        <end position="58"/>
    </location>
</feature>
<evidence type="ECO:0000256" key="4">
    <source>
        <dbReference type="ARBA" id="ARBA00023136"/>
    </source>
</evidence>
<evidence type="ECO:0000259" key="6">
    <source>
        <dbReference type="Pfam" id="PF03151"/>
    </source>
</evidence>
<evidence type="ECO:0000256" key="2">
    <source>
        <dbReference type="ARBA" id="ARBA00022692"/>
    </source>
</evidence>
<dbReference type="PANTHER" id="PTHR11132">
    <property type="entry name" value="SOLUTE CARRIER FAMILY 35"/>
    <property type="match status" value="1"/>
</dbReference>
<sequence length="429" mass="47594">MAEKEQGNLIVRILLLCIVWYLVSSSNNVVGKTLLNEFPYPMTVTMVQLLSITVYSSPMLRWMGVRKRSDISWGYYKKIILPLAFGKFISSVFSHVSIWRVPVSYAHTVKATMPLFTVVLARVIFGEKQTTKVYISLVPIIMGVAIATITELSFDMLGLVAALVATCGFSLQNIFSKKVLTDTGLHHLRLLHLLGYLALIMFTPFWIFTEGYSILNDKLVLVRRDPSDTAMLLILDGFLNWLQNFIAFTILNYVTPLTYAVANATKRISVITISLLLLRNPITLTNVVGMFLAVIGVLGYNKAKYDANQLKKKAALIPLSSVMSGKPLAFPTGNGTAIPIYASPYEVHPLQVPPFHPAYVFNHLNANRGGPYPRMHEGVTGVSRENHKSVSQTNILRDVQNGDISSSVNVNGDISNGHVNRSYGRIDSL</sequence>
<feature type="transmembrane region" description="Helical" evidence="5">
    <location>
        <begin position="9"/>
        <end position="26"/>
    </location>
</feature>
<reference evidence="7 8" key="1">
    <citation type="submission" date="2023-11" db="EMBL/GenBank/DDBJ databases">
        <title>Halocaridina rubra genome assembly.</title>
        <authorList>
            <person name="Smith C."/>
        </authorList>
    </citation>
    <scope>NUCLEOTIDE SEQUENCE [LARGE SCALE GENOMIC DNA]</scope>
    <source>
        <strain evidence="7">EP-1</strain>
        <tissue evidence="7">Whole</tissue>
    </source>
</reference>
<accession>A0AAN8WTY9</accession>
<feature type="transmembrane region" description="Helical" evidence="5">
    <location>
        <begin position="188"/>
        <end position="208"/>
    </location>
</feature>
<dbReference type="GO" id="GO:0016020">
    <property type="term" value="C:membrane"/>
    <property type="evidence" value="ECO:0007669"/>
    <property type="project" value="UniProtKB-SubCell"/>
</dbReference>
<feature type="transmembrane region" description="Helical" evidence="5">
    <location>
        <begin position="156"/>
        <end position="176"/>
    </location>
</feature>
<dbReference type="AlphaFoldDB" id="A0AAN8WTY9"/>
<evidence type="ECO:0000256" key="3">
    <source>
        <dbReference type="ARBA" id="ARBA00022989"/>
    </source>
</evidence>
<evidence type="ECO:0000256" key="1">
    <source>
        <dbReference type="ARBA" id="ARBA00004141"/>
    </source>
</evidence>
<protein>
    <recommendedName>
        <fullName evidence="6">Sugar phosphate transporter domain-containing protein</fullName>
    </recommendedName>
</protein>
<proteinExistence type="predicted"/>
<feature type="domain" description="Sugar phosphate transporter" evidence="6">
    <location>
        <begin position="12"/>
        <end position="301"/>
    </location>
</feature>
<keyword evidence="3 5" id="KW-1133">Transmembrane helix</keyword>
<evidence type="ECO:0000256" key="5">
    <source>
        <dbReference type="SAM" id="Phobius"/>
    </source>
</evidence>
<comment type="caution">
    <text evidence="7">The sequence shown here is derived from an EMBL/GenBank/DDBJ whole genome shotgun (WGS) entry which is preliminary data.</text>
</comment>
<keyword evidence="2 5" id="KW-0812">Transmembrane</keyword>
<feature type="transmembrane region" description="Helical" evidence="5">
    <location>
        <begin position="105"/>
        <end position="125"/>
    </location>
</feature>
<evidence type="ECO:0000313" key="8">
    <source>
        <dbReference type="Proteomes" id="UP001381693"/>
    </source>
</evidence>
<feature type="transmembrane region" description="Helical" evidence="5">
    <location>
        <begin position="79"/>
        <end position="99"/>
    </location>
</feature>
<feature type="transmembrane region" description="Helical" evidence="5">
    <location>
        <begin position="241"/>
        <end position="262"/>
    </location>
</feature>
<gene>
    <name evidence="7" type="ORF">SK128_014944</name>
</gene>
<feature type="transmembrane region" description="Helical" evidence="5">
    <location>
        <begin position="282"/>
        <end position="300"/>
    </location>
</feature>
<keyword evidence="8" id="KW-1185">Reference proteome</keyword>
<dbReference type="InterPro" id="IPR037185">
    <property type="entry name" value="EmrE-like"/>
</dbReference>
<dbReference type="EMBL" id="JAXCGZ010018869">
    <property type="protein sequence ID" value="KAK7067364.1"/>
    <property type="molecule type" value="Genomic_DNA"/>
</dbReference>
<organism evidence="7 8">
    <name type="scientific">Halocaridina rubra</name>
    <name type="common">Hawaiian red shrimp</name>
    <dbReference type="NCBI Taxonomy" id="373956"/>
    <lineage>
        <taxon>Eukaryota</taxon>
        <taxon>Metazoa</taxon>
        <taxon>Ecdysozoa</taxon>
        <taxon>Arthropoda</taxon>
        <taxon>Crustacea</taxon>
        <taxon>Multicrustacea</taxon>
        <taxon>Malacostraca</taxon>
        <taxon>Eumalacostraca</taxon>
        <taxon>Eucarida</taxon>
        <taxon>Decapoda</taxon>
        <taxon>Pleocyemata</taxon>
        <taxon>Caridea</taxon>
        <taxon>Atyoidea</taxon>
        <taxon>Atyidae</taxon>
        <taxon>Halocaridina</taxon>
    </lineage>
</organism>
<comment type="subcellular location">
    <subcellularLocation>
        <location evidence="1">Membrane</location>
        <topology evidence="1">Multi-pass membrane protein</topology>
    </subcellularLocation>
</comment>